<evidence type="ECO:0000313" key="1">
    <source>
        <dbReference type="EMBL" id="VDM98112.1"/>
    </source>
</evidence>
<evidence type="ECO:0000313" key="2">
    <source>
        <dbReference type="Proteomes" id="UP000276776"/>
    </source>
</evidence>
<proteinExistence type="predicted"/>
<protein>
    <submittedName>
        <fullName evidence="3">30S ribosomal protein S15</fullName>
    </submittedName>
</protein>
<reference evidence="1 2" key="2">
    <citation type="submission" date="2018-11" db="EMBL/GenBank/DDBJ databases">
        <authorList>
            <consortium name="Pathogen Informatics"/>
        </authorList>
    </citation>
    <scope>NUCLEOTIDE SEQUENCE [LARGE SCALE GENOMIC DNA]</scope>
</reference>
<dbReference type="AlphaFoldDB" id="A0A0N5CPV9"/>
<dbReference type="Proteomes" id="UP000276776">
    <property type="component" value="Unassembled WGS sequence"/>
</dbReference>
<dbReference type="EMBL" id="UYYF01000423">
    <property type="protein sequence ID" value="VDM98112.1"/>
    <property type="molecule type" value="Genomic_DNA"/>
</dbReference>
<name>A0A0N5CPV9_THECL</name>
<keyword evidence="2" id="KW-1185">Reference proteome</keyword>
<sequence length="248" mass="27876">MYRVLLKTAATVVLVVIAQYSVLGIVTNKRRSLTVNAYEDLNGATRKAPKTEYGKSRKVEESWNIKHFLKSDQSVTKQDSLSSPLTESLKDANSRNAKITVVGKSVTLPRPKITLPSALSLDGLATQKKESKNGNSRIFASVLASGISRKKLHPIHQYNLDLLTNNHLSYFLLKYSKSAIDSRARKRLYSSRNEMIARLRHLIHIREMKGLSTTTLRLLLTASSNKTKKQPYDSLKLVTIKRSPKQKS</sequence>
<organism evidence="3">
    <name type="scientific">Thelazia callipaeda</name>
    <name type="common">Oriental eyeworm</name>
    <name type="synonym">Parasitic nematode</name>
    <dbReference type="NCBI Taxonomy" id="103827"/>
    <lineage>
        <taxon>Eukaryota</taxon>
        <taxon>Metazoa</taxon>
        <taxon>Ecdysozoa</taxon>
        <taxon>Nematoda</taxon>
        <taxon>Chromadorea</taxon>
        <taxon>Rhabditida</taxon>
        <taxon>Spirurina</taxon>
        <taxon>Spiruromorpha</taxon>
        <taxon>Thelazioidea</taxon>
        <taxon>Thelaziidae</taxon>
        <taxon>Thelazia</taxon>
    </lineage>
</organism>
<evidence type="ECO:0000313" key="3">
    <source>
        <dbReference type="WBParaSite" id="TCLT_0000225901-mRNA-1"/>
    </source>
</evidence>
<accession>A0A0N5CPV9</accession>
<reference evidence="3" key="1">
    <citation type="submission" date="2017-02" db="UniProtKB">
        <authorList>
            <consortium name="WormBaseParasite"/>
        </authorList>
    </citation>
    <scope>IDENTIFICATION</scope>
</reference>
<dbReference type="WBParaSite" id="TCLT_0000225901-mRNA-1">
    <property type="protein sequence ID" value="TCLT_0000225901-mRNA-1"/>
    <property type="gene ID" value="TCLT_0000225901"/>
</dbReference>
<gene>
    <name evidence="1" type="ORF">TCLT_LOCUS2260</name>
</gene>